<dbReference type="AlphaFoldDB" id="D2Q898"/>
<organism evidence="1 2">
    <name type="scientific">Bifidobacterium dentium (strain ATCC 27534 / DSM 20436 / JCM 1195 / Bd1)</name>
    <dbReference type="NCBI Taxonomy" id="401473"/>
    <lineage>
        <taxon>Bacteria</taxon>
        <taxon>Bacillati</taxon>
        <taxon>Actinomycetota</taxon>
        <taxon>Actinomycetes</taxon>
        <taxon>Bifidobacteriales</taxon>
        <taxon>Bifidobacteriaceae</taxon>
        <taxon>Bifidobacterium</taxon>
    </lineage>
</organism>
<proteinExistence type="predicted"/>
<keyword evidence="2" id="KW-1185">Reference proteome</keyword>
<dbReference type="Proteomes" id="UP000008693">
    <property type="component" value="Chromosome"/>
</dbReference>
<dbReference type="KEGG" id="bde:BDP_0357"/>
<gene>
    <name evidence="1" type="ordered locus">BDP_0357</name>
</gene>
<dbReference type="HOGENOM" id="CLU_3247895_0_0_11"/>
<dbReference type="EMBL" id="CP001750">
    <property type="protein sequence ID" value="ADB09034.1"/>
    <property type="molecule type" value="Genomic_DNA"/>
</dbReference>
<name>D2Q898_BIFDB</name>
<accession>D2Q898</accession>
<evidence type="ECO:0000313" key="1">
    <source>
        <dbReference type="EMBL" id="ADB09034.1"/>
    </source>
</evidence>
<sequence length="42" mass="4504">MLVEPTESKDNTQSAATQVPGIVNAESINPIQYPLTCYLPAV</sequence>
<protein>
    <submittedName>
        <fullName evidence="1">Uncharacterized protein</fullName>
    </submittedName>
</protein>
<reference evidence="1 2" key="1">
    <citation type="journal article" date="2009" name="PLoS Genet.">
        <title>The Bifidobacterium dentium Bd1 genome sequence reflects its genetic adaptation to the human oral cavity.</title>
        <authorList>
            <person name="Ventura M."/>
            <person name="Turroni F."/>
            <person name="Zomer A."/>
            <person name="Foroni E."/>
            <person name="Giubellini V."/>
            <person name="Bottacini F."/>
            <person name="Canchaya C."/>
            <person name="Claesson M.J."/>
            <person name="He F."/>
            <person name="Mantzourani M."/>
            <person name="Mulas L."/>
            <person name="Ferrarini A."/>
            <person name="Gao B."/>
            <person name="Delledonne M."/>
            <person name="Henrissat B."/>
            <person name="Coutinho P."/>
            <person name="Oggioni M."/>
            <person name="Gupta R.S."/>
            <person name="Zhang Z."/>
            <person name="Beighton D."/>
            <person name="Fitzgerald G.F."/>
            <person name="O'Toole P.W."/>
            <person name="van Sinderen D."/>
        </authorList>
    </citation>
    <scope>NUCLEOTIDE SEQUENCE [LARGE SCALE GENOMIC DNA]</scope>
    <source>
        <strain evidence="2">ATCC 27534 / DSM 20436 / JCM 1195 / Bd1</strain>
    </source>
</reference>
<evidence type="ECO:0000313" key="2">
    <source>
        <dbReference type="Proteomes" id="UP000008693"/>
    </source>
</evidence>